<sequence length="161" mass="17185">MPSIRLYRAPPRRQRGAALYVALIMLILLALLGLVGMQVTGMQERMSANYGRVSTAFQNAEALARQRETAIRTALYAGGGTFQADEELCSTTYDPSTWANAAASDSATHIRRIDKCVPASSLVVGGKKNEDTGNIYQVSAMRGDLDANAGASAAVDTIFIP</sequence>
<proteinExistence type="predicted"/>
<dbReference type="PATRIC" id="fig|69.6.peg.3567"/>
<dbReference type="AlphaFoldDB" id="A0A0S2DK95"/>
<protein>
    <submittedName>
        <fullName evidence="1">Type IV pilus assembly protein</fullName>
    </submittedName>
</protein>
<evidence type="ECO:0000313" key="1">
    <source>
        <dbReference type="EMBL" id="ALN58967.1"/>
    </source>
</evidence>
<accession>A0A0S2DK95</accession>
<reference evidence="1 2" key="1">
    <citation type="submission" date="2015-11" db="EMBL/GenBank/DDBJ databases">
        <title>Genome sequences of Lysobacter enzymogenes strain C3 and Lysobacter antibioticus ATCC 29479.</title>
        <authorList>
            <person name="Kobayashi D.Y."/>
        </authorList>
    </citation>
    <scope>NUCLEOTIDE SEQUENCE [LARGE SCALE GENOMIC DNA]</scope>
    <source>
        <strain evidence="1 2">C3</strain>
    </source>
</reference>
<organism evidence="1 2">
    <name type="scientific">Lysobacter enzymogenes</name>
    <dbReference type="NCBI Taxonomy" id="69"/>
    <lineage>
        <taxon>Bacteria</taxon>
        <taxon>Pseudomonadati</taxon>
        <taxon>Pseudomonadota</taxon>
        <taxon>Gammaproteobacteria</taxon>
        <taxon>Lysobacterales</taxon>
        <taxon>Lysobacteraceae</taxon>
        <taxon>Lysobacter</taxon>
    </lineage>
</organism>
<dbReference type="Pfam" id="PF14341">
    <property type="entry name" value="PilX_N"/>
    <property type="match status" value="1"/>
</dbReference>
<dbReference type="KEGG" id="lez:GLE_3623"/>
<dbReference type="InterPro" id="IPR025746">
    <property type="entry name" value="PilX_N_dom"/>
</dbReference>
<name>A0A0S2DK95_LYSEN</name>
<dbReference type="Proteomes" id="UP000061569">
    <property type="component" value="Chromosome"/>
</dbReference>
<dbReference type="OrthoDB" id="6026687at2"/>
<dbReference type="STRING" id="69.GLE_3623"/>
<gene>
    <name evidence="1" type="primary">pilX</name>
    <name evidence="1" type="ORF">GLE_3623</name>
</gene>
<dbReference type="EMBL" id="CP013140">
    <property type="protein sequence ID" value="ALN58967.1"/>
    <property type="molecule type" value="Genomic_DNA"/>
</dbReference>
<evidence type="ECO:0000313" key="2">
    <source>
        <dbReference type="Proteomes" id="UP000061569"/>
    </source>
</evidence>